<reference evidence="1" key="3">
    <citation type="journal article" date="2017" name="Nature">
        <title>Genome sequence of the progenitor of the wheat D genome Aegilops tauschii.</title>
        <authorList>
            <person name="Luo M.C."/>
            <person name="Gu Y.Q."/>
            <person name="Puiu D."/>
            <person name="Wang H."/>
            <person name="Twardziok S.O."/>
            <person name="Deal K.R."/>
            <person name="Huo N."/>
            <person name="Zhu T."/>
            <person name="Wang L."/>
            <person name="Wang Y."/>
            <person name="McGuire P.E."/>
            <person name="Liu S."/>
            <person name="Long H."/>
            <person name="Ramasamy R.K."/>
            <person name="Rodriguez J.C."/>
            <person name="Van S.L."/>
            <person name="Yuan L."/>
            <person name="Wang Z."/>
            <person name="Xia Z."/>
            <person name="Xiao L."/>
            <person name="Anderson O.D."/>
            <person name="Ouyang S."/>
            <person name="Liang Y."/>
            <person name="Zimin A.V."/>
            <person name="Pertea G."/>
            <person name="Qi P."/>
            <person name="Bennetzen J.L."/>
            <person name="Dai X."/>
            <person name="Dawson M.W."/>
            <person name="Muller H.G."/>
            <person name="Kugler K."/>
            <person name="Rivarola-Duarte L."/>
            <person name="Spannagl M."/>
            <person name="Mayer K.F.X."/>
            <person name="Lu F.H."/>
            <person name="Bevan M.W."/>
            <person name="Leroy P."/>
            <person name="Li P."/>
            <person name="You F.M."/>
            <person name="Sun Q."/>
            <person name="Liu Z."/>
            <person name="Lyons E."/>
            <person name="Wicker T."/>
            <person name="Salzberg S.L."/>
            <person name="Devos K.M."/>
            <person name="Dvorak J."/>
        </authorList>
    </citation>
    <scope>NUCLEOTIDE SEQUENCE [LARGE SCALE GENOMIC DNA]</scope>
    <source>
        <strain evidence="1">cv. AL8/78</strain>
    </source>
</reference>
<dbReference type="Gramene" id="AET1Gv20034400.5">
    <property type="protein sequence ID" value="AET1Gv20034400.5"/>
    <property type="gene ID" value="AET1Gv20034400"/>
</dbReference>
<dbReference type="Gramene" id="AET1Gv20034400.6">
    <property type="protein sequence ID" value="AET1Gv20034400.6"/>
    <property type="gene ID" value="AET1Gv20034400"/>
</dbReference>
<dbReference type="AlphaFoldDB" id="A0A452XJP3"/>
<accession>A0A452XJP3</accession>
<dbReference type="Gramene" id="AET1Gv20034400.7">
    <property type="protein sequence ID" value="AET1Gv20034400.7"/>
    <property type="gene ID" value="AET1Gv20034400"/>
</dbReference>
<reference evidence="2" key="1">
    <citation type="journal article" date="2014" name="Science">
        <title>Ancient hybridizations among the ancestral genomes of bread wheat.</title>
        <authorList>
            <consortium name="International Wheat Genome Sequencing Consortium,"/>
            <person name="Marcussen T."/>
            <person name="Sandve S.R."/>
            <person name="Heier L."/>
            <person name="Spannagl M."/>
            <person name="Pfeifer M."/>
            <person name="Jakobsen K.S."/>
            <person name="Wulff B.B."/>
            <person name="Steuernagel B."/>
            <person name="Mayer K.F."/>
            <person name="Olsen O.A."/>
        </authorList>
    </citation>
    <scope>NUCLEOTIDE SEQUENCE [LARGE SCALE GENOMIC DNA]</scope>
    <source>
        <strain evidence="2">cv. AL8/78</strain>
    </source>
</reference>
<name>A0A452XJP3_AEGTS</name>
<reference evidence="2" key="2">
    <citation type="journal article" date="2017" name="Nat. Plants">
        <title>The Aegilops tauschii genome reveals multiple impacts of transposons.</title>
        <authorList>
            <person name="Zhao G."/>
            <person name="Zou C."/>
            <person name="Li K."/>
            <person name="Wang K."/>
            <person name="Li T."/>
            <person name="Gao L."/>
            <person name="Zhang X."/>
            <person name="Wang H."/>
            <person name="Yang Z."/>
            <person name="Liu X."/>
            <person name="Jiang W."/>
            <person name="Mao L."/>
            <person name="Kong X."/>
            <person name="Jiao Y."/>
            <person name="Jia J."/>
        </authorList>
    </citation>
    <scope>NUCLEOTIDE SEQUENCE [LARGE SCALE GENOMIC DNA]</scope>
    <source>
        <strain evidence="2">cv. AL8/78</strain>
    </source>
</reference>
<proteinExistence type="predicted"/>
<dbReference type="EnsemblPlants" id="AET1Gv20034400.6">
    <property type="protein sequence ID" value="AET1Gv20034400.6"/>
    <property type="gene ID" value="AET1Gv20034400"/>
</dbReference>
<dbReference type="EnsemblPlants" id="AET1Gv20034400.7">
    <property type="protein sequence ID" value="AET1Gv20034400.7"/>
    <property type="gene ID" value="AET1Gv20034400"/>
</dbReference>
<reference evidence="1" key="5">
    <citation type="journal article" date="2021" name="G3 (Bethesda)">
        <title>Aegilops tauschii genome assembly Aet v5.0 features greater sequence contiguity and improved annotation.</title>
        <authorList>
            <person name="Wang L."/>
            <person name="Zhu T."/>
            <person name="Rodriguez J.C."/>
            <person name="Deal K.R."/>
            <person name="Dubcovsky J."/>
            <person name="McGuire P.E."/>
            <person name="Lux T."/>
            <person name="Spannagl M."/>
            <person name="Mayer K.F.X."/>
            <person name="Baldrich P."/>
            <person name="Meyers B.C."/>
            <person name="Huo N."/>
            <person name="Gu Y.Q."/>
            <person name="Zhou H."/>
            <person name="Devos K.M."/>
            <person name="Bennetzen J.L."/>
            <person name="Unver T."/>
            <person name="Budak H."/>
            <person name="Gulick P.J."/>
            <person name="Galiba G."/>
            <person name="Kalapos B."/>
            <person name="Nelson D.R."/>
            <person name="Li P."/>
            <person name="You F.M."/>
            <person name="Luo M.C."/>
            <person name="Dvorak J."/>
        </authorList>
    </citation>
    <scope>NUCLEOTIDE SEQUENCE [LARGE SCALE GENOMIC DNA]</scope>
    <source>
        <strain evidence="1">cv. AL8/78</strain>
    </source>
</reference>
<organism evidence="1 2">
    <name type="scientific">Aegilops tauschii subsp. strangulata</name>
    <name type="common">Goatgrass</name>
    <dbReference type="NCBI Taxonomy" id="200361"/>
    <lineage>
        <taxon>Eukaryota</taxon>
        <taxon>Viridiplantae</taxon>
        <taxon>Streptophyta</taxon>
        <taxon>Embryophyta</taxon>
        <taxon>Tracheophyta</taxon>
        <taxon>Spermatophyta</taxon>
        <taxon>Magnoliopsida</taxon>
        <taxon>Liliopsida</taxon>
        <taxon>Poales</taxon>
        <taxon>Poaceae</taxon>
        <taxon>BOP clade</taxon>
        <taxon>Pooideae</taxon>
        <taxon>Triticodae</taxon>
        <taxon>Triticeae</taxon>
        <taxon>Triticinae</taxon>
        <taxon>Aegilops</taxon>
    </lineage>
</organism>
<keyword evidence="2" id="KW-1185">Reference proteome</keyword>
<dbReference type="Proteomes" id="UP000015105">
    <property type="component" value="Chromosome 1D"/>
</dbReference>
<dbReference type="EnsemblPlants" id="AET1Gv20034400.5">
    <property type="protein sequence ID" value="AET1Gv20034400.5"/>
    <property type="gene ID" value="AET1Gv20034400"/>
</dbReference>
<reference evidence="1" key="4">
    <citation type="submission" date="2019-03" db="UniProtKB">
        <authorList>
            <consortium name="EnsemblPlants"/>
        </authorList>
    </citation>
    <scope>IDENTIFICATION</scope>
</reference>
<sequence>MCNHIVRIKLRCSRLLIESTRSSTYITGELSMEEKRHLILVLVVLSQLTSTHQVLCLLTPPETATNYMYPSIAFITPYLLGR</sequence>
<protein>
    <submittedName>
        <fullName evidence="1">Uncharacterized protein</fullName>
    </submittedName>
</protein>
<evidence type="ECO:0000313" key="2">
    <source>
        <dbReference type="Proteomes" id="UP000015105"/>
    </source>
</evidence>
<evidence type="ECO:0000313" key="1">
    <source>
        <dbReference type="EnsemblPlants" id="AET1Gv20034400.7"/>
    </source>
</evidence>